<proteinExistence type="predicted"/>
<sequence length="116" mass="12191">MQQCSLGISETLRQGGRCAAGRSQGSGTAARRSLALPSALPAELRAWHGFALGPSRHLHQRLFRSSAKAQPGRGKLEQPLPAPPQRGASAVGLPSVHAALLQNSVQSQRSPRKGDV</sequence>
<dbReference type="Proteomes" id="UP001176941">
    <property type="component" value="Chromosome 6"/>
</dbReference>
<name>A0ABN8ZR03_RANTA</name>
<organism evidence="2 3">
    <name type="scientific">Rangifer tarandus platyrhynchus</name>
    <name type="common">Svalbard reindeer</name>
    <dbReference type="NCBI Taxonomy" id="3082113"/>
    <lineage>
        <taxon>Eukaryota</taxon>
        <taxon>Metazoa</taxon>
        <taxon>Chordata</taxon>
        <taxon>Craniata</taxon>
        <taxon>Vertebrata</taxon>
        <taxon>Euteleostomi</taxon>
        <taxon>Mammalia</taxon>
        <taxon>Eutheria</taxon>
        <taxon>Laurasiatheria</taxon>
        <taxon>Artiodactyla</taxon>
        <taxon>Ruminantia</taxon>
        <taxon>Pecora</taxon>
        <taxon>Cervidae</taxon>
        <taxon>Odocoileinae</taxon>
        <taxon>Rangifer</taxon>
    </lineage>
</organism>
<gene>
    <name evidence="2" type="ORF">MRATA1EN1_LOCUS25302</name>
</gene>
<keyword evidence="3" id="KW-1185">Reference proteome</keyword>
<evidence type="ECO:0000313" key="3">
    <source>
        <dbReference type="Proteomes" id="UP001176941"/>
    </source>
</evidence>
<evidence type="ECO:0000313" key="2">
    <source>
        <dbReference type="EMBL" id="CAI9176340.1"/>
    </source>
</evidence>
<protein>
    <submittedName>
        <fullName evidence="2">Uncharacterized protein</fullName>
    </submittedName>
</protein>
<reference evidence="2" key="1">
    <citation type="submission" date="2023-04" db="EMBL/GenBank/DDBJ databases">
        <authorList>
            <consortium name="ELIXIR-Norway"/>
        </authorList>
    </citation>
    <scope>NUCLEOTIDE SEQUENCE [LARGE SCALE GENOMIC DNA]</scope>
</reference>
<accession>A0ABN8ZR03</accession>
<evidence type="ECO:0000256" key="1">
    <source>
        <dbReference type="SAM" id="MobiDB-lite"/>
    </source>
</evidence>
<feature type="region of interest" description="Disordered" evidence="1">
    <location>
        <begin position="65"/>
        <end position="91"/>
    </location>
</feature>
<dbReference type="EMBL" id="OX459942">
    <property type="protein sequence ID" value="CAI9176340.1"/>
    <property type="molecule type" value="Genomic_DNA"/>
</dbReference>